<dbReference type="OrthoDB" id="38453at2759"/>
<feature type="compositionally biased region" description="Low complexity" evidence="1">
    <location>
        <begin position="55"/>
        <end position="72"/>
    </location>
</feature>
<dbReference type="InterPro" id="IPR032675">
    <property type="entry name" value="LRR_dom_sf"/>
</dbReference>
<dbReference type="PANTHER" id="PTHR48064:SF6">
    <property type="entry name" value="RECEPTOR-LIKE PROTEIN KINASE 2"/>
    <property type="match status" value="1"/>
</dbReference>
<feature type="region of interest" description="Disordered" evidence="1">
    <location>
        <begin position="248"/>
        <end position="275"/>
    </location>
</feature>
<feature type="compositionally biased region" description="Low complexity" evidence="1">
    <location>
        <begin position="136"/>
        <end position="147"/>
    </location>
</feature>
<feature type="compositionally biased region" description="Low complexity" evidence="1">
    <location>
        <begin position="263"/>
        <end position="275"/>
    </location>
</feature>
<evidence type="ECO:0000256" key="2">
    <source>
        <dbReference type="SAM" id="Phobius"/>
    </source>
</evidence>
<comment type="caution">
    <text evidence="3">The sequence shown here is derived from an EMBL/GenBank/DDBJ whole genome shotgun (WGS) entry which is preliminary data.</text>
</comment>
<feature type="region of interest" description="Disordered" evidence="1">
    <location>
        <begin position="109"/>
        <end position="177"/>
    </location>
</feature>
<feature type="compositionally biased region" description="Polar residues" evidence="1">
    <location>
        <begin position="153"/>
        <end position="162"/>
    </location>
</feature>
<reference evidence="3" key="1">
    <citation type="submission" date="2020-06" db="EMBL/GenBank/DDBJ databases">
        <authorList>
            <consortium name="Plant Systems Biology data submission"/>
        </authorList>
    </citation>
    <scope>NUCLEOTIDE SEQUENCE</scope>
    <source>
        <strain evidence="3">D6</strain>
    </source>
</reference>
<name>A0A9N8E3P1_9STRA</name>
<dbReference type="Gene3D" id="3.80.10.10">
    <property type="entry name" value="Ribonuclease Inhibitor"/>
    <property type="match status" value="2"/>
</dbReference>
<gene>
    <name evidence="3" type="ORF">SEMRO_469_G149380.1</name>
</gene>
<keyword evidence="4" id="KW-1185">Reference proteome</keyword>
<keyword evidence="2" id="KW-0812">Transmembrane</keyword>
<feature type="compositionally biased region" description="Polar residues" evidence="1">
    <location>
        <begin position="109"/>
        <end position="118"/>
    </location>
</feature>
<proteinExistence type="predicted"/>
<feature type="compositionally biased region" description="Basic and acidic residues" evidence="1">
    <location>
        <begin position="125"/>
        <end position="134"/>
    </location>
</feature>
<protein>
    <submittedName>
        <fullName evidence="3">Leucine Rich Repeat</fullName>
    </submittedName>
</protein>
<dbReference type="EMBL" id="CAICTM010000468">
    <property type="protein sequence ID" value="CAB9511129.1"/>
    <property type="molecule type" value="Genomic_DNA"/>
</dbReference>
<dbReference type="AlphaFoldDB" id="A0A9N8E3P1"/>
<evidence type="ECO:0000256" key="1">
    <source>
        <dbReference type="SAM" id="MobiDB-lite"/>
    </source>
</evidence>
<dbReference type="Pfam" id="PF00560">
    <property type="entry name" value="LRR_1"/>
    <property type="match status" value="1"/>
</dbReference>
<accession>A0A9N8E3P1</accession>
<evidence type="ECO:0000313" key="4">
    <source>
        <dbReference type="Proteomes" id="UP001153069"/>
    </source>
</evidence>
<evidence type="ECO:0000313" key="3">
    <source>
        <dbReference type="EMBL" id="CAB9511129.1"/>
    </source>
</evidence>
<dbReference type="SUPFAM" id="SSF52058">
    <property type="entry name" value="L domain-like"/>
    <property type="match status" value="1"/>
</dbReference>
<organism evidence="3 4">
    <name type="scientific">Seminavis robusta</name>
    <dbReference type="NCBI Taxonomy" id="568900"/>
    <lineage>
        <taxon>Eukaryota</taxon>
        <taxon>Sar</taxon>
        <taxon>Stramenopiles</taxon>
        <taxon>Ochrophyta</taxon>
        <taxon>Bacillariophyta</taxon>
        <taxon>Bacillariophyceae</taxon>
        <taxon>Bacillariophycidae</taxon>
        <taxon>Naviculales</taxon>
        <taxon>Naviculaceae</taxon>
        <taxon>Seminavis</taxon>
    </lineage>
</organism>
<keyword evidence="2" id="KW-0472">Membrane</keyword>
<dbReference type="InterPro" id="IPR001611">
    <property type="entry name" value="Leu-rich_rpt"/>
</dbReference>
<dbReference type="Proteomes" id="UP001153069">
    <property type="component" value="Unassembled WGS sequence"/>
</dbReference>
<feature type="region of interest" description="Disordered" evidence="1">
    <location>
        <begin position="48"/>
        <end position="72"/>
    </location>
</feature>
<sequence>MKDEKDDFDILDVVAARLNDHSNHSSVATNGTSSHLDGQDVDVEAQTTTRNLTNGSDTTSGARSTSTSTDATILPVAARQESLPGAYAIAPTPVEADSSDDLLPVVQQTSDNSSNSIAQDEEAAIPDKNDEWVPRDSTSTSTDTTRTGDFDSPDNTTSTTAFSLPVGGTSETTNRQSSLVEAVLVPEDTLQSAADLPQAQDFDAAESARRRARRDKQFQTKVFSVSCLVLIVIVVILVAVVVLTPGNNEESSYPHSTNHDDFSATTPTRAPSPAASTTLHGSILDLLPQCTVRSIEEDPESPQAQAFQWLWDDIEQGDYLYDSSEEEGQMIQRFALATLYFATNGDLWTTNSNWLNHSVHECDWFQQSSFSLRDKRSKFISGYFEEFKNISGAPSCHNHSGLYQHLWLDQNNLVGSIPEELFLLTSLETLSIGRNRIEGTISTRVGQLTQLEGLVINGHAKVGTIPTEIGLLTKMRGLGLNTNELEGIFPTELWKLTNLQTILFGENPNLKGSIPSEIALMTNLRWLNMDSTHFSGTMPSELGLLQKAELIVFVANRLSGSLPTELGLLSGVGMFSVSQNQHSGTLPSELGLMTSLTILSLRDNQFSGEIPSEFGLLTSLSDFLNLQNNQLLSGTIPTQLGLLTKLHELEIQGNVLSGQVPSEFGQLASIGKLNVANNSLTGVLPSELAELQLHTLKLEGNVGLSGIVPEALCSLNGSCIATIINPCEGPYGLSFDCGKGSTLCGCGCSCG</sequence>
<dbReference type="InterPro" id="IPR053038">
    <property type="entry name" value="RLP_Defense"/>
</dbReference>
<feature type="transmembrane region" description="Helical" evidence="2">
    <location>
        <begin position="222"/>
        <end position="243"/>
    </location>
</feature>
<keyword evidence="2" id="KW-1133">Transmembrane helix</keyword>
<dbReference type="PANTHER" id="PTHR48064">
    <property type="entry name" value="OS01G0750400 PROTEIN"/>
    <property type="match status" value="1"/>
</dbReference>